<organism evidence="1 2">
    <name type="scientific">Russula earlei</name>
    <dbReference type="NCBI Taxonomy" id="71964"/>
    <lineage>
        <taxon>Eukaryota</taxon>
        <taxon>Fungi</taxon>
        <taxon>Dikarya</taxon>
        <taxon>Basidiomycota</taxon>
        <taxon>Agaricomycotina</taxon>
        <taxon>Agaricomycetes</taxon>
        <taxon>Russulales</taxon>
        <taxon>Russulaceae</taxon>
        <taxon>Russula</taxon>
    </lineage>
</organism>
<evidence type="ECO:0000313" key="1">
    <source>
        <dbReference type="EMBL" id="KAI9508985.1"/>
    </source>
</evidence>
<name>A0ACC0UBA7_9AGAM</name>
<keyword evidence="2" id="KW-1185">Reference proteome</keyword>
<sequence>MSPSRPTTLNAPHPEYLDTPLEPQPPENTSDRVCGFFRAAWGVVFKEGEKYDKTLVESWKGDMDGILFFTGLFSATVAAFLIDGYKYLSRNSNDTTNQLLTQISQQLSASATGSEPPPPFSLPPFAVPAAMLQVNILWFLSLSLSLACALSATLVQQWARKYLLTTQLPSSPQRRARVRTYLFQGVLSFKLDTVANTVPVLLHASLFLFFTGLVQFLFQINDALAHFLLACVVVCAIVYLALTLIPLFYRDCPYLTPMSGPLWRFLQFSQFVSFAFCRHMYKTFAPNWTPRLMSLTESVGKCKERFWGGLQYGLERRALDASHELDTSALRWTLKSLREPSELESFIAGIPGFLGSEAITSETPQLTPSSITLYNLLHVTDVHLGLRIGHLLKTQLHTPIACVDALWHITRWYDVVSVRQWDRAFGEATIDSLRALKGSRDVSIALVARCVAALGVRVGLKDLRRILDQAPGRKLRIVELRKMLHGLMDTERPDVESFTNEELIRDGHLLNMADVLTGVVPLLPGVDETRAHFLWDTLDTLRVDLEPQRASLLAQTAIVDTWRAYEVEFRIWESGPAVFPRPSPGSIDRYRSRMQKLVRPIVEVVQHTASG</sequence>
<evidence type="ECO:0000313" key="2">
    <source>
        <dbReference type="Proteomes" id="UP001207468"/>
    </source>
</evidence>
<dbReference type="Proteomes" id="UP001207468">
    <property type="component" value="Unassembled WGS sequence"/>
</dbReference>
<comment type="caution">
    <text evidence="1">The sequence shown here is derived from an EMBL/GenBank/DDBJ whole genome shotgun (WGS) entry which is preliminary data.</text>
</comment>
<dbReference type="EMBL" id="JAGFNK010000075">
    <property type="protein sequence ID" value="KAI9508985.1"/>
    <property type="molecule type" value="Genomic_DNA"/>
</dbReference>
<reference evidence="1" key="1">
    <citation type="submission" date="2021-03" db="EMBL/GenBank/DDBJ databases">
        <title>Evolutionary priming and transition to the ectomycorrhizal habit in an iconic lineage of mushroom-forming fungi: is preadaptation a requirement?</title>
        <authorList>
            <consortium name="DOE Joint Genome Institute"/>
            <person name="Looney B.P."/>
            <person name="Miyauchi S."/>
            <person name="Morin E."/>
            <person name="Drula E."/>
            <person name="Courty P.E."/>
            <person name="Chicoki N."/>
            <person name="Fauchery L."/>
            <person name="Kohler A."/>
            <person name="Kuo A."/>
            <person name="LaButti K."/>
            <person name="Pangilinan J."/>
            <person name="Lipzen A."/>
            <person name="Riley R."/>
            <person name="Andreopoulos W."/>
            <person name="He G."/>
            <person name="Johnson J."/>
            <person name="Barry K.W."/>
            <person name="Grigoriev I.V."/>
            <person name="Nagy L."/>
            <person name="Hibbett D."/>
            <person name="Henrissat B."/>
            <person name="Matheny P.B."/>
            <person name="Labbe J."/>
            <person name="Martin A.F."/>
        </authorList>
    </citation>
    <scope>NUCLEOTIDE SEQUENCE</scope>
    <source>
        <strain evidence="1">BPL698</strain>
    </source>
</reference>
<proteinExistence type="predicted"/>
<accession>A0ACC0UBA7</accession>
<gene>
    <name evidence="1" type="ORF">F5148DRAFT_823184</name>
</gene>
<protein>
    <submittedName>
        <fullName evidence="1">Uncharacterized protein</fullName>
    </submittedName>
</protein>